<dbReference type="InterPro" id="IPR043899">
    <property type="entry name" value="DUF5789"/>
</dbReference>
<accession>A0ABU2GB57</accession>
<comment type="caution">
    <text evidence="2">The sequence shown here is derived from an EMBL/GenBank/DDBJ whole genome shotgun (WGS) entry which is preliminary data.</text>
</comment>
<evidence type="ECO:0000256" key="1">
    <source>
        <dbReference type="SAM" id="MobiDB-lite"/>
    </source>
</evidence>
<dbReference type="Proteomes" id="UP001257060">
    <property type="component" value="Unassembled WGS sequence"/>
</dbReference>
<protein>
    <submittedName>
        <fullName evidence="2">DUF5789 family protein</fullName>
    </submittedName>
</protein>
<dbReference type="EMBL" id="JAMQOP010000001">
    <property type="protein sequence ID" value="MDS0297974.1"/>
    <property type="molecule type" value="Genomic_DNA"/>
</dbReference>
<organism evidence="2 3">
    <name type="scientific">Halogeometricum salsisoli</name>
    <dbReference type="NCBI Taxonomy" id="2950536"/>
    <lineage>
        <taxon>Archaea</taxon>
        <taxon>Methanobacteriati</taxon>
        <taxon>Methanobacteriota</taxon>
        <taxon>Stenosarchaea group</taxon>
        <taxon>Halobacteria</taxon>
        <taxon>Halobacteriales</taxon>
        <taxon>Haloferacaceae</taxon>
        <taxon>Halogeometricum</taxon>
    </lineage>
</organism>
<name>A0ABU2GB57_9EURY</name>
<dbReference type="Pfam" id="PF19102">
    <property type="entry name" value="DUF5789"/>
    <property type="match status" value="1"/>
</dbReference>
<dbReference type="RefSeq" id="WP_310922798.1">
    <property type="nucleotide sequence ID" value="NZ_JAMQOP010000001.1"/>
</dbReference>
<keyword evidence="3" id="KW-1185">Reference proteome</keyword>
<gene>
    <name evidence="2" type="ORF">NDI76_04400</name>
</gene>
<proteinExistence type="predicted"/>
<feature type="region of interest" description="Disordered" evidence="1">
    <location>
        <begin position="1"/>
        <end position="33"/>
    </location>
</feature>
<reference evidence="2 3" key="1">
    <citation type="submission" date="2022-06" db="EMBL/GenBank/DDBJ databases">
        <title>Halogeometricum sp. a new haloarchaeum isolate from saline soil.</title>
        <authorList>
            <person name="Strakova D."/>
            <person name="Galisteo C."/>
            <person name="Sanchez-Porro C."/>
            <person name="Ventosa A."/>
        </authorList>
    </citation>
    <scope>NUCLEOTIDE SEQUENCE [LARGE SCALE GENOMIC DNA]</scope>
    <source>
        <strain evidence="2 3">S1BR25-6</strain>
    </source>
</reference>
<evidence type="ECO:0000313" key="2">
    <source>
        <dbReference type="EMBL" id="MDS0297974.1"/>
    </source>
</evidence>
<evidence type="ECO:0000313" key="3">
    <source>
        <dbReference type="Proteomes" id="UP001257060"/>
    </source>
</evidence>
<sequence>MADEDENEDEGPVVELGEETPVEGQPLARVASRLTWPRERSRLLEKEGDAVIRTPSGPQTLSDVLDDVDASYFETRKAFVDEVESVVGTGPVETKQTR</sequence>
<feature type="compositionally biased region" description="Acidic residues" evidence="1">
    <location>
        <begin position="1"/>
        <end position="21"/>
    </location>
</feature>